<dbReference type="AlphaFoldDB" id="M6QI61"/>
<comment type="caution">
    <text evidence="1">The sequence shown here is derived from an EMBL/GenBank/DDBJ whole genome shotgun (WGS) entry which is preliminary data.</text>
</comment>
<keyword evidence="1" id="KW-0449">Lipoprotein</keyword>
<dbReference type="PROSITE" id="PS51257">
    <property type="entry name" value="PROKAR_LIPOPROTEIN"/>
    <property type="match status" value="1"/>
</dbReference>
<proteinExistence type="predicted"/>
<dbReference type="SUPFAM" id="SSF52047">
    <property type="entry name" value="RNI-like"/>
    <property type="match status" value="1"/>
</dbReference>
<dbReference type="InterPro" id="IPR032675">
    <property type="entry name" value="LRR_dom_sf"/>
</dbReference>
<dbReference type="EMBL" id="AHNU02000080">
    <property type="protein sequence ID" value="EMN88572.1"/>
    <property type="molecule type" value="Genomic_DNA"/>
</dbReference>
<evidence type="ECO:0000313" key="2">
    <source>
        <dbReference type="Proteomes" id="UP000012118"/>
    </source>
</evidence>
<sequence>MSKRWVIIVVTTMFLLCGCKEETQGNSNVNPQNSINSDIKNTPLYKEAVEYHKRKGDPRFVNTEDMDSVTNLTINKDFYDLDRDVLKYMIFYKNVTTFEISGIDLKSSDLSSISSVNYPKLGDLGFSNTGINDKQLKQIIIANPKLEIIGLANEPNITDASFENFLLMKDPYEITLISTSMSDAKIMELKKRLKNTIISIGEGHVSTEQEKK</sequence>
<accession>M6QI61</accession>
<dbReference type="RefSeq" id="WP_004504122.1">
    <property type="nucleotide sequence ID" value="NZ_AHNU02000080.1"/>
</dbReference>
<dbReference type="Proteomes" id="UP000012118">
    <property type="component" value="Unassembled WGS sequence"/>
</dbReference>
<protein>
    <submittedName>
        <fullName evidence="1">Putative lipoprotein</fullName>
    </submittedName>
</protein>
<dbReference type="Gene3D" id="3.80.10.10">
    <property type="entry name" value="Ribonuclease Inhibitor"/>
    <property type="match status" value="1"/>
</dbReference>
<name>M6QI61_9LEPT</name>
<evidence type="ECO:0000313" key="1">
    <source>
        <dbReference type="EMBL" id="EMN88572.1"/>
    </source>
</evidence>
<keyword evidence="2" id="KW-1185">Reference proteome</keyword>
<organism evidence="1 2">
    <name type="scientific">Leptospira weilii str. UI 13098</name>
    <dbReference type="NCBI Taxonomy" id="1088542"/>
    <lineage>
        <taxon>Bacteria</taxon>
        <taxon>Pseudomonadati</taxon>
        <taxon>Spirochaetota</taxon>
        <taxon>Spirochaetia</taxon>
        <taxon>Leptospirales</taxon>
        <taxon>Leptospiraceae</taxon>
        <taxon>Leptospira</taxon>
    </lineage>
</organism>
<reference evidence="1 2" key="1">
    <citation type="submission" date="2013-01" db="EMBL/GenBank/DDBJ databases">
        <authorList>
            <person name="Harkins D.M."/>
            <person name="Durkin A.S."/>
            <person name="Brinkac L.M."/>
            <person name="Haft D.H."/>
            <person name="Selengut J.D."/>
            <person name="Sanka R."/>
            <person name="DePew J."/>
            <person name="Purushe J."/>
            <person name="Chanthongthip A."/>
            <person name="Lattana O."/>
            <person name="Phetsouvanh R."/>
            <person name="Newton P.N."/>
            <person name="Vinetz J.M."/>
            <person name="Sutton G.G."/>
            <person name="Nierman W.C."/>
            <person name="Fouts D.E."/>
        </authorList>
    </citation>
    <scope>NUCLEOTIDE SEQUENCE [LARGE SCALE GENOMIC DNA]</scope>
    <source>
        <strain evidence="1 2">UI 13098</strain>
    </source>
</reference>
<gene>
    <name evidence="1" type="ORF">LEP1GSC108_0057</name>
</gene>